<organism evidence="2 3">
    <name type="scientific">Actinia tenebrosa</name>
    <name type="common">Australian red waratah sea anemone</name>
    <dbReference type="NCBI Taxonomy" id="6105"/>
    <lineage>
        <taxon>Eukaryota</taxon>
        <taxon>Metazoa</taxon>
        <taxon>Cnidaria</taxon>
        <taxon>Anthozoa</taxon>
        <taxon>Hexacorallia</taxon>
        <taxon>Actiniaria</taxon>
        <taxon>Actiniidae</taxon>
        <taxon>Actinia</taxon>
    </lineage>
</organism>
<sequence length="374" mass="42788">MSTVSTSVPVDVRNEKRLYFGENSLLLRAFHLPRSALNNMVNVFQVTEGRTSLVAQAYGYSTWILSKIWRVASWRAMKNKEFSKDKGMDESKEEMASNEDAIFCDYLASNFTLSCLRNMYLHLLERNFLGVTRESLELLRYERKVLQNLQDLELVKALKRIFGIQSSDEEENTSELKPSNLSFTNMKNIVWTATNMAWTSLYNRLSYFIPKWAVMNFSKKDDPTTEKSVPSSKFESNSKEITPNSKSTSNMVSLSAGSLLLCESNLLTQVLSDSGTYALESTHNLLKESLLLFVPMEILESTVALLKNPASLVSTPPLSALWELYNYVSIWGLDIFDECYNQPDVEYAVIDDDDFHFIVNVPRMRRPILFIGIR</sequence>
<keyword evidence="2" id="KW-1185">Reference proteome</keyword>
<reference evidence="3" key="1">
    <citation type="submission" date="2025-08" db="UniProtKB">
        <authorList>
            <consortium name="RefSeq"/>
        </authorList>
    </citation>
    <scope>IDENTIFICATION</scope>
    <source>
        <tissue evidence="3">Tentacle</tissue>
    </source>
</reference>
<feature type="region of interest" description="Disordered" evidence="1">
    <location>
        <begin position="220"/>
        <end position="247"/>
    </location>
</feature>
<dbReference type="AlphaFoldDB" id="A0A6P8J4B7"/>
<dbReference type="InParanoid" id="A0A6P8J4B7"/>
<dbReference type="GeneID" id="116308230"/>
<dbReference type="KEGG" id="aten:116308230"/>
<dbReference type="OrthoDB" id="5970046at2759"/>
<accession>A0A6P8J4B7</accession>
<feature type="compositionally biased region" description="Polar residues" evidence="1">
    <location>
        <begin position="226"/>
        <end position="247"/>
    </location>
</feature>
<protein>
    <submittedName>
        <fullName evidence="3">Uncharacterized protein LOC116308230</fullName>
    </submittedName>
</protein>
<evidence type="ECO:0000313" key="2">
    <source>
        <dbReference type="Proteomes" id="UP000515163"/>
    </source>
</evidence>
<name>A0A6P8J4B7_ACTTE</name>
<dbReference type="RefSeq" id="XP_031574469.1">
    <property type="nucleotide sequence ID" value="XM_031718609.1"/>
</dbReference>
<proteinExistence type="predicted"/>
<dbReference type="Proteomes" id="UP000515163">
    <property type="component" value="Unplaced"/>
</dbReference>
<evidence type="ECO:0000256" key="1">
    <source>
        <dbReference type="SAM" id="MobiDB-lite"/>
    </source>
</evidence>
<evidence type="ECO:0000313" key="3">
    <source>
        <dbReference type="RefSeq" id="XP_031574469.1"/>
    </source>
</evidence>
<gene>
    <name evidence="3" type="primary">LOC116308230</name>
</gene>